<dbReference type="CDD" id="cd02696">
    <property type="entry name" value="MurNAc-LAA"/>
    <property type="match status" value="1"/>
</dbReference>
<dbReference type="OrthoDB" id="9806267at2"/>
<reference evidence="5 6" key="1">
    <citation type="submission" date="2013-06" db="EMBL/GenBank/DDBJ databases">
        <title>Rumen cellulosomics: divergent fiber-degrading strategies revealed by comparative genome-wide analysis of six Ruminococcal strains.</title>
        <authorList>
            <person name="Dassa B."/>
            <person name="Borovok I."/>
            <person name="Lamed R."/>
            <person name="Flint H."/>
            <person name="Yeoman C.J."/>
            <person name="White B."/>
            <person name="Bayer E.A."/>
        </authorList>
    </citation>
    <scope>NUCLEOTIDE SEQUENCE [LARGE SCALE GENOMIC DNA]</scope>
    <source>
        <strain evidence="5 6">SY3</strain>
    </source>
</reference>
<comment type="caution">
    <text evidence="5">The sequence shown here is derived from an EMBL/GenBank/DDBJ whole genome shotgun (WGS) entry which is preliminary data.</text>
</comment>
<dbReference type="RefSeq" id="WP_037289800.1">
    <property type="nucleotide sequence ID" value="NZ_JEOB01000004.1"/>
</dbReference>
<dbReference type="SUPFAM" id="SSF53187">
    <property type="entry name" value="Zn-dependent exopeptidases"/>
    <property type="match status" value="1"/>
</dbReference>
<dbReference type="InterPro" id="IPR050695">
    <property type="entry name" value="N-acetylmuramoyl_amidase_3"/>
</dbReference>
<dbReference type="AlphaFoldDB" id="A0A011UXA6"/>
<feature type="compositionally biased region" description="Acidic residues" evidence="2">
    <location>
        <begin position="314"/>
        <end position="338"/>
    </location>
</feature>
<evidence type="ECO:0000259" key="4">
    <source>
        <dbReference type="SMART" id="SM00646"/>
    </source>
</evidence>
<evidence type="ECO:0000256" key="2">
    <source>
        <dbReference type="SAM" id="MobiDB-lite"/>
    </source>
</evidence>
<keyword evidence="3" id="KW-1133">Transmembrane helix</keyword>
<dbReference type="Proteomes" id="UP000021369">
    <property type="component" value="Unassembled WGS sequence"/>
</dbReference>
<dbReference type="GO" id="GO:0009253">
    <property type="term" value="P:peptidoglycan catabolic process"/>
    <property type="evidence" value="ECO:0007669"/>
    <property type="project" value="InterPro"/>
</dbReference>
<organism evidence="5 6">
    <name type="scientific">Ruminococcus albus SY3</name>
    <dbReference type="NCBI Taxonomy" id="1341156"/>
    <lineage>
        <taxon>Bacteria</taxon>
        <taxon>Bacillati</taxon>
        <taxon>Bacillota</taxon>
        <taxon>Clostridia</taxon>
        <taxon>Eubacteriales</taxon>
        <taxon>Oscillospiraceae</taxon>
        <taxon>Ruminococcus</taxon>
    </lineage>
</organism>
<dbReference type="InterPro" id="IPR002508">
    <property type="entry name" value="MurNAc-LAA_cat"/>
</dbReference>
<feature type="compositionally biased region" description="Acidic residues" evidence="2">
    <location>
        <begin position="347"/>
        <end position="356"/>
    </location>
</feature>
<dbReference type="PANTHER" id="PTHR30404:SF0">
    <property type="entry name" value="N-ACETYLMURAMOYL-L-ALANINE AMIDASE AMIC"/>
    <property type="match status" value="1"/>
</dbReference>
<feature type="domain" description="MurNAc-LAA" evidence="4">
    <location>
        <begin position="159"/>
        <end position="277"/>
    </location>
</feature>
<dbReference type="GO" id="GO:0030288">
    <property type="term" value="C:outer membrane-bounded periplasmic space"/>
    <property type="evidence" value="ECO:0007669"/>
    <property type="project" value="TreeGrafter"/>
</dbReference>
<keyword evidence="1 5" id="KW-0378">Hydrolase</keyword>
<dbReference type="SMART" id="SM00646">
    <property type="entry name" value="Ami_3"/>
    <property type="match status" value="1"/>
</dbReference>
<dbReference type="Gene3D" id="3.40.630.40">
    <property type="entry name" value="Zn-dependent exopeptidases"/>
    <property type="match status" value="1"/>
</dbReference>
<dbReference type="PATRIC" id="fig|1341156.4.peg.2827"/>
<dbReference type="GO" id="GO:0008745">
    <property type="term" value="F:N-acetylmuramoyl-L-alanine amidase activity"/>
    <property type="evidence" value="ECO:0007669"/>
    <property type="project" value="InterPro"/>
</dbReference>
<dbReference type="EMBL" id="JEOB01000004">
    <property type="protein sequence ID" value="EXM37847.1"/>
    <property type="molecule type" value="Genomic_DNA"/>
</dbReference>
<evidence type="ECO:0000256" key="1">
    <source>
        <dbReference type="ARBA" id="ARBA00022801"/>
    </source>
</evidence>
<gene>
    <name evidence="5" type="ORF">RASY3_16140</name>
</gene>
<feature type="region of interest" description="Disordered" evidence="2">
    <location>
        <begin position="298"/>
        <end position="371"/>
    </location>
</feature>
<keyword evidence="3" id="KW-0812">Transmembrane</keyword>
<dbReference type="Pfam" id="PF01520">
    <property type="entry name" value="Amidase_3"/>
    <property type="match status" value="1"/>
</dbReference>
<keyword evidence="3" id="KW-0472">Membrane</keyword>
<evidence type="ECO:0000313" key="5">
    <source>
        <dbReference type="EMBL" id="EXM37847.1"/>
    </source>
</evidence>
<dbReference type="PANTHER" id="PTHR30404">
    <property type="entry name" value="N-ACETYLMURAMOYL-L-ALANINE AMIDASE"/>
    <property type="match status" value="1"/>
</dbReference>
<feature type="transmembrane region" description="Helical" evidence="3">
    <location>
        <begin position="30"/>
        <end position="53"/>
    </location>
</feature>
<evidence type="ECO:0000256" key="3">
    <source>
        <dbReference type="SAM" id="Phobius"/>
    </source>
</evidence>
<name>A0A011UXA6_RUMAL</name>
<keyword evidence="6" id="KW-1185">Reference proteome</keyword>
<protein>
    <submittedName>
        <fullName evidence="5">Cell wall hydrolase</fullName>
    </submittedName>
</protein>
<accession>A0A011UXA6</accession>
<evidence type="ECO:0000313" key="6">
    <source>
        <dbReference type="Proteomes" id="UP000021369"/>
    </source>
</evidence>
<proteinExistence type="predicted"/>
<sequence>MYKMSDEEFYQVYGRMPRKNKNKKKKVKVYWGRISIAAVVLIIAIVGIVKIAGAVSGKSKKGKDAKSAVTSSADKKGDDYYAAPENKENDVVYDGIELTVCIDAAHGGFDKGTLGEDDRLEKNDTLKIAEALKEYLESCGVKVIMTRTDDRYISVEERCKIANDNGADLFVSIHRSSSEIEGSDTHGFEAWIHTSKPEADKLFAEKIMARLQDVGISENRGVRAGYPNDNTSNYKINQLTVMPSVLLDMGYLTSSIDNQLLEASLEPYARAIGNAIINGANELGVTDENGARLLEGQLLSNKPAPVEKPTETESAPDESSESDDSSQSEYTDDTEYQYDDYQGYSEPETETDESVLTEDGMGYYTDPMMTE</sequence>